<evidence type="ECO:0000256" key="20">
    <source>
        <dbReference type="PROSITE-ProRule" id="PRU01355"/>
    </source>
</evidence>
<feature type="binding site" evidence="17">
    <location>
        <position position="339"/>
    </location>
    <ligand>
        <name>Zn(2+)</name>
        <dbReference type="ChEBI" id="CHEBI:29105"/>
        <label>1</label>
        <note>catalytic</note>
    </ligand>
</feature>
<evidence type="ECO:0000256" key="1">
    <source>
        <dbReference type="ARBA" id="ARBA00008139"/>
    </source>
</evidence>
<evidence type="ECO:0000256" key="14">
    <source>
        <dbReference type="PIRSR" id="PIRSR601548-10"/>
    </source>
</evidence>
<evidence type="ECO:0000256" key="9">
    <source>
        <dbReference type="ARBA" id="ARBA00023157"/>
    </source>
</evidence>
<dbReference type="GO" id="GO:0046872">
    <property type="term" value="F:metal ion binding"/>
    <property type="evidence" value="ECO:0007669"/>
    <property type="project" value="UniProtKB-KW"/>
</dbReference>
<feature type="binding site" evidence="16">
    <location>
        <position position="450"/>
    </location>
    <ligand>
        <name>chloride</name>
        <dbReference type="ChEBI" id="CHEBI:17996"/>
        <label>1</label>
    </ligand>
</feature>
<keyword evidence="7 17" id="KW-0862">Zinc</keyword>
<dbReference type="EC" id="3.4.-.-" evidence="21"/>
<dbReference type="Gene3D" id="1.10.1370.30">
    <property type="match status" value="2"/>
</dbReference>
<evidence type="ECO:0000256" key="21">
    <source>
        <dbReference type="RuleBase" id="RU361144"/>
    </source>
</evidence>
<dbReference type="Proteomes" id="UP001367676">
    <property type="component" value="Unassembled WGS sequence"/>
</dbReference>
<evidence type="ECO:0000256" key="8">
    <source>
        <dbReference type="ARBA" id="ARBA00023049"/>
    </source>
</evidence>
<feature type="active site" description="Proton acceptor 1" evidence="13">
    <location>
        <position position="312"/>
    </location>
</feature>
<evidence type="ECO:0000256" key="6">
    <source>
        <dbReference type="ARBA" id="ARBA00022801"/>
    </source>
</evidence>
<sequence>MLFSRLQLAVSGEFAKFSKGQWLETVKFQWRTFKDPNLKRQFKQLSVLGTAALPEDKYEKYEKTVADMESIYSKAKICAYNNSEKCDLSLEPEMTEILANSRNEAELKHIWTEWRKQTGATIRPLYNDYVKLLNEAARLNNFTDAAEYWLNSYDTPDFKEQVAELWKQLRPFYLEVHAYMRRKLREKYGESIVSKRGPIPAHLLGNMWAQTWGNIAELGIPYPDVKPEDITKYLVQQKFTPLKMFKTAEEFFTSINLSPMTEEFWKYSVIEKPKDRDIVCHASAWDFYNGRDFRIKQCTEVSEEDFVTVHHEMGHIEYYMQYKDQPFIYREGANPGFHEAIGDVIALSVITPKHLSRIGLLPNVTQSKEADLNYLMKVALDKIVFLPFGYLMDLWRWQVFKGTIPEKDYNCEWWKLRLNYQGVKPPTVRSEKDFDPAAKYHIVSSTPYIRYFVSFILQFQFHEALCTRAGEFDPNNPSEKPLHQCDIYQSKEAGNLLKTVLEMGSSKPWPDALEVITGQRNMDAGPLLSYFAPIHNWLKEENKKSGEYVGWESTEKGDI</sequence>
<evidence type="ECO:0000256" key="7">
    <source>
        <dbReference type="ARBA" id="ARBA00022833"/>
    </source>
</evidence>
<name>A0AAN9TUY6_9HEMI</name>
<feature type="binding site" evidence="19">
    <location>
        <position position="311"/>
    </location>
    <ligand>
        <name>Zn(2+)</name>
        <dbReference type="ChEBI" id="CHEBI:29105"/>
        <label>2</label>
        <note>catalytic</note>
    </ligand>
</feature>
<feature type="disulfide bond" evidence="18 20">
    <location>
        <begin position="78"/>
        <end position="86"/>
    </location>
</feature>
<dbReference type="GO" id="GO:0004180">
    <property type="term" value="F:carboxypeptidase activity"/>
    <property type="evidence" value="ECO:0007669"/>
    <property type="project" value="UniProtKB-KW"/>
</dbReference>
<comment type="similarity">
    <text evidence="1 20 21">Belongs to the peptidase M2 family.</text>
</comment>
<proteinExistence type="inferred from homology"/>
<feature type="binding site" evidence="19">
    <location>
        <position position="339"/>
    </location>
    <ligand>
        <name>Zn(2+)</name>
        <dbReference type="ChEBI" id="CHEBI:29105"/>
        <label>2</label>
        <note>catalytic</note>
    </ligand>
</feature>
<dbReference type="PRINTS" id="PR00791">
    <property type="entry name" value="PEPDIPTASEA"/>
</dbReference>
<dbReference type="PANTHER" id="PTHR10514:SF44">
    <property type="entry name" value="ANGIOTENSIN-CONVERTING ENZYME-RELATED"/>
    <property type="match status" value="1"/>
</dbReference>
<dbReference type="InterPro" id="IPR001548">
    <property type="entry name" value="Peptidase_M2"/>
</dbReference>
<evidence type="ECO:0000313" key="22">
    <source>
        <dbReference type="EMBL" id="KAK7604182.1"/>
    </source>
</evidence>
<evidence type="ECO:0000256" key="5">
    <source>
        <dbReference type="ARBA" id="ARBA00022729"/>
    </source>
</evidence>
<dbReference type="SUPFAM" id="SSF55486">
    <property type="entry name" value="Metalloproteases ('zincins'), catalytic domain"/>
    <property type="match status" value="1"/>
</dbReference>
<keyword evidence="3 21" id="KW-0645">Protease</keyword>
<evidence type="ECO:0000256" key="15">
    <source>
        <dbReference type="PIRSR" id="PIRSR601548-11"/>
    </source>
</evidence>
<keyword evidence="6 21" id="KW-0378">Hydrolase</keyword>
<feature type="binding site" evidence="17">
    <location>
        <position position="311"/>
    </location>
    <ligand>
        <name>Zn(2+)</name>
        <dbReference type="ChEBI" id="CHEBI:29105"/>
        <label>1</label>
        <note>catalytic</note>
    </ligand>
</feature>
<feature type="disulfide bond" evidence="18 20">
    <location>
        <begin position="280"/>
        <end position="298"/>
    </location>
</feature>
<dbReference type="AlphaFoldDB" id="A0AAN9TUY6"/>
<evidence type="ECO:0000256" key="19">
    <source>
        <dbReference type="PIRSR" id="PIRSR601548-8"/>
    </source>
</evidence>
<comment type="catalytic activity">
    <reaction evidence="11">
        <text>Release of a C-terminal dipeptide, oligopeptide-|-Xaa-Yaa, when Xaa is not Pro, and Yaa is neither Asp nor Glu. Thus, conversion of angiotensin I to angiotensin II, with increase in vasoconstrictor activity, but no action on angiotensin II.</text>
        <dbReference type="EC" id="3.4.15.1"/>
    </reaction>
</comment>
<evidence type="ECO:0000256" key="12">
    <source>
        <dbReference type="ARBA" id="ARBA00039858"/>
    </source>
</evidence>
<dbReference type="GO" id="GO:0008241">
    <property type="term" value="F:peptidyl-dipeptidase activity"/>
    <property type="evidence" value="ECO:0007669"/>
    <property type="project" value="UniProtKB-EC"/>
</dbReference>
<feature type="disulfide bond" evidence="18">
    <location>
        <begin position="466"/>
        <end position="485"/>
    </location>
</feature>
<evidence type="ECO:0000256" key="17">
    <source>
        <dbReference type="PIRSR" id="PIRSR601548-3"/>
    </source>
</evidence>
<keyword evidence="5" id="KW-0732">Signal</keyword>
<evidence type="ECO:0000256" key="10">
    <source>
        <dbReference type="ARBA" id="ARBA00023180"/>
    </source>
</evidence>
<evidence type="ECO:0000256" key="16">
    <source>
        <dbReference type="PIRSR" id="PIRSR601548-2"/>
    </source>
</evidence>
<organism evidence="22 23">
    <name type="scientific">Parthenolecanium corni</name>
    <dbReference type="NCBI Taxonomy" id="536013"/>
    <lineage>
        <taxon>Eukaryota</taxon>
        <taxon>Metazoa</taxon>
        <taxon>Ecdysozoa</taxon>
        <taxon>Arthropoda</taxon>
        <taxon>Hexapoda</taxon>
        <taxon>Insecta</taxon>
        <taxon>Pterygota</taxon>
        <taxon>Neoptera</taxon>
        <taxon>Paraneoptera</taxon>
        <taxon>Hemiptera</taxon>
        <taxon>Sternorrhyncha</taxon>
        <taxon>Coccoidea</taxon>
        <taxon>Coccidae</taxon>
        <taxon>Parthenolecanium</taxon>
    </lineage>
</organism>
<dbReference type="GO" id="GO:0008237">
    <property type="term" value="F:metallopeptidase activity"/>
    <property type="evidence" value="ECO:0007669"/>
    <property type="project" value="UniProtKB-KW"/>
</dbReference>
<dbReference type="PANTHER" id="PTHR10514">
    <property type="entry name" value="ANGIOTENSIN-CONVERTING ENZYME"/>
    <property type="match status" value="1"/>
</dbReference>
<dbReference type="FunFam" id="1.10.1370.30:FF:000004">
    <property type="entry name" value="Angiotensin-converting enzyme"/>
    <property type="match status" value="1"/>
</dbReference>
<keyword evidence="10 14" id="KW-0325">Glycoprotein</keyword>
<dbReference type="GO" id="GO:0005615">
    <property type="term" value="C:extracellular space"/>
    <property type="evidence" value="ECO:0007669"/>
    <property type="project" value="TreeGrafter"/>
</dbReference>
<keyword evidence="4 17" id="KW-0479">Metal-binding</keyword>
<feature type="glycosylation site" description="N-linked (GlcNAc...) asparagine; partial" evidence="14">
    <location>
        <position position="81"/>
    </location>
</feature>
<keyword evidence="2 21" id="KW-0121">Carboxypeptidase</keyword>
<keyword evidence="8 21" id="KW-0482">Metalloprotease</keyword>
<evidence type="ECO:0000256" key="13">
    <source>
        <dbReference type="PIRSR" id="PIRSR601548-1"/>
    </source>
</evidence>
<comment type="cofactor">
    <cofactor evidence="21">
        <name>Zn(2+)</name>
        <dbReference type="ChEBI" id="CHEBI:29105"/>
    </cofactor>
    <text evidence="21">Binds 1 zinc ion per subunit.</text>
</comment>
<evidence type="ECO:0000256" key="2">
    <source>
        <dbReference type="ARBA" id="ARBA00022645"/>
    </source>
</evidence>
<feature type="active site" description="Proton donor 1" evidence="13">
    <location>
        <position position="441"/>
    </location>
</feature>
<gene>
    <name evidence="22" type="ORF">V9T40_004455</name>
</gene>
<evidence type="ECO:0000256" key="3">
    <source>
        <dbReference type="ARBA" id="ARBA00022670"/>
    </source>
</evidence>
<dbReference type="EMBL" id="JBBCAQ010000004">
    <property type="protein sequence ID" value="KAK7604182.1"/>
    <property type="molecule type" value="Genomic_DNA"/>
</dbReference>
<feature type="binding site" evidence="19">
    <location>
        <position position="315"/>
    </location>
    <ligand>
        <name>Zn(2+)</name>
        <dbReference type="ChEBI" id="CHEBI:29105"/>
        <label>2</label>
        <note>catalytic</note>
    </ligand>
</feature>
<dbReference type="PROSITE" id="PS52011">
    <property type="entry name" value="PEPTIDASE_M2"/>
    <property type="match status" value="1"/>
</dbReference>
<dbReference type="GO" id="GO:0005886">
    <property type="term" value="C:plasma membrane"/>
    <property type="evidence" value="ECO:0007669"/>
    <property type="project" value="TreeGrafter"/>
</dbReference>
<feature type="glycosylation site" description="N-linked (GlcNAc...) asparagine; partial" evidence="14">
    <location>
        <position position="521"/>
    </location>
</feature>
<evidence type="ECO:0000256" key="4">
    <source>
        <dbReference type="ARBA" id="ARBA00022723"/>
    </source>
</evidence>
<dbReference type="Pfam" id="PF01401">
    <property type="entry name" value="Peptidase_M2"/>
    <property type="match status" value="1"/>
</dbReference>
<dbReference type="CDD" id="cd06461">
    <property type="entry name" value="M2_ACE"/>
    <property type="match status" value="1"/>
</dbReference>
<feature type="binding site" evidence="16">
    <location>
        <position position="153"/>
    </location>
    <ligand>
        <name>chloride</name>
        <dbReference type="ChEBI" id="CHEBI:17996"/>
        <label>1</label>
    </ligand>
</feature>
<keyword evidence="9 18" id="KW-1015">Disulfide bond</keyword>
<feature type="active site" description="Proton acceptor 2" evidence="15">
    <location>
        <position position="312"/>
    </location>
</feature>
<feature type="binding site" evidence="17">
    <location>
        <position position="315"/>
    </location>
    <ligand>
        <name>Zn(2+)</name>
        <dbReference type="ChEBI" id="CHEBI:29105"/>
        <label>1</label>
        <note>catalytic</note>
    </ligand>
</feature>
<evidence type="ECO:0000256" key="18">
    <source>
        <dbReference type="PIRSR" id="PIRSR601548-4"/>
    </source>
</evidence>
<accession>A0AAN9TUY6</accession>
<evidence type="ECO:0000256" key="11">
    <source>
        <dbReference type="ARBA" id="ARBA00036868"/>
    </source>
</evidence>
<feature type="active site" description="Proton donor 2" evidence="15">
    <location>
        <position position="441"/>
    </location>
</feature>
<evidence type="ECO:0000313" key="23">
    <source>
        <dbReference type="Proteomes" id="UP001367676"/>
    </source>
</evidence>
<keyword evidence="23" id="KW-1185">Reference proteome</keyword>
<protein>
    <recommendedName>
        <fullName evidence="12 21">Angiotensin-converting enzyme</fullName>
        <ecNumber evidence="21">3.4.-.-</ecNumber>
    </recommendedName>
</protein>
<comment type="caution">
    <text evidence="20">Lacks conserved residue(s) required for the propagation of feature annotation.</text>
</comment>
<dbReference type="GO" id="GO:0006508">
    <property type="term" value="P:proteolysis"/>
    <property type="evidence" value="ECO:0007669"/>
    <property type="project" value="UniProtKB-KW"/>
</dbReference>
<reference evidence="22 23" key="1">
    <citation type="submission" date="2024-03" db="EMBL/GenBank/DDBJ databases">
        <title>Adaptation during the transition from Ophiocordyceps entomopathogen to insect associate is accompanied by gene loss and intensified selection.</title>
        <authorList>
            <person name="Ward C.M."/>
            <person name="Onetto C.A."/>
            <person name="Borneman A.R."/>
        </authorList>
    </citation>
    <scope>NUCLEOTIDE SEQUENCE [LARGE SCALE GENOMIC DNA]</scope>
    <source>
        <strain evidence="22">AWRI1</strain>
        <tissue evidence="22">Single Adult Female</tissue>
    </source>
</reference>
<comment type="caution">
    <text evidence="22">The sequence shown here is derived from an EMBL/GenBank/DDBJ whole genome shotgun (WGS) entry which is preliminary data.</text>
</comment>